<proteinExistence type="predicted"/>
<evidence type="ECO:0000256" key="1">
    <source>
        <dbReference type="SAM" id="SignalP"/>
    </source>
</evidence>
<dbReference type="EMBL" id="DS995701">
    <property type="protein sequence ID" value="EEQ27596.1"/>
    <property type="molecule type" value="Genomic_DNA"/>
</dbReference>
<keyword evidence="3" id="KW-1185">Reference proteome</keyword>
<sequence length="324" mass="35671">MITTALFVFFILPFVHSTPVAGTELALRGISQAQPGANDSKFVSCMKEKYPGYPNEIVKDHIDLIYCGDIAEAIDGDNNGLSTRDISIYQVTSYLKDQFNRLGIRDDSQSQAENPTDSIFVTCIQEKYPLFPHDKPAYEDIQRCHAARLNQLHSRGDDDENRRDPVVDIFGIPVTFANVCTDRDLPKNFLKAADFRADARQICDDMVSDLLKNATGVFGQNLNIAWTKKASSLYKHKDVILWATLSLSPQARSALAGVKAAKEAYDTICMNAISIFGTKGEGCTSELGSIQGTTTGVKDGFLDLLIGGVKQGLLTIDFRQKGEE</sequence>
<accession>C5FCR2</accession>
<dbReference type="AlphaFoldDB" id="C5FCR2"/>
<protein>
    <submittedName>
        <fullName evidence="2">Uncharacterized protein</fullName>
    </submittedName>
</protein>
<reference evidence="3" key="1">
    <citation type="journal article" date="2012" name="MBio">
        <title>Comparative genome analysis of Trichophyton rubrum and related dermatophytes reveals candidate genes involved in infection.</title>
        <authorList>
            <person name="Martinez D.A."/>
            <person name="Oliver B.G."/>
            <person name="Graeser Y."/>
            <person name="Goldberg J.M."/>
            <person name="Li W."/>
            <person name="Martinez-Rossi N.M."/>
            <person name="Monod M."/>
            <person name="Shelest E."/>
            <person name="Barton R.C."/>
            <person name="Birch E."/>
            <person name="Brakhage A.A."/>
            <person name="Chen Z."/>
            <person name="Gurr S.J."/>
            <person name="Heiman D."/>
            <person name="Heitman J."/>
            <person name="Kosti I."/>
            <person name="Rossi A."/>
            <person name="Saif S."/>
            <person name="Samalova M."/>
            <person name="Saunders C.W."/>
            <person name="Shea T."/>
            <person name="Summerbell R.C."/>
            <person name="Xu J."/>
            <person name="Young S."/>
            <person name="Zeng Q."/>
            <person name="Birren B.W."/>
            <person name="Cuomo C.A."/>
            <person name="White T.C."/>
        </authorList>
    </citation>
    <scope>NUCLEOTIDE SEQUENCE [LARGE SCALE GENOMIC DNA]</scope>
    <source>
        <strain evidence="3">ATCC MYA-4605 / CBS 113480</strain>
    </source>
</reference>
<evidence type="ECO:0000313" key="3">
    <source>
        <dbReference type="Proteomes" id="UP000002035"/>
    </source>
</evidence>
<dbReference type="Proteomes" id="UP000002035">
    <property type="component" value="Unassembled WGS sequence"/>
</dbReference>
<dbReference type="HOGENOM" id="CLU_990384_0_0_1"/>
<keyword evidence="1" id="KW-0732">Signal</keyword>
<dbReference type="eggNOG" id="ENOG502T52S">
    <property type="taxonomic scope" value="Eukaryota"/>
</dbReference>
<feature type="signal peptide" evidence="1">
    <location>
        <begin position="1"/>
        <end position="17"/>
    </location>
</feature>
<name>C5FCR2_ARTOC</name>
<dbReference type="GeneID" id="9225602"/>
<gene>
    <name evidence="2" type="ORF">MCYG_00484</name>
</gene>
<dbReference type="OrthoDB" id="4191833at2759"/>
<organism evidence="2 3">
    <name type="scientific">Arthroderma otae (strain ATCC MYA-4605 / CBS 113480)</name>
    <name type="common">Microsporum canis</name>
    <dbReference type="NCBI Taxonomy" id="554155"/>
    <lineage>
        <taxon>Eukaryota</taxon>
        <taxon>Fungi</taxon>
        <taxon>Dikarya</taxon>
        <taxon>Ascomycota</taxon>
        <taxon>Pezizomycotina</taxon>
        <taxon>Eurotiomycetes</taxon>
        <taxon>Eurotiomycetidae</taxon>
        <taxon>Onygenales</taxon>
        <taxon>Arthrodermataceae</taxon>
        <taxon>Microsporum</taxon>
    </lineage>
</organism>
<dbReference type="VEuPathDB" id="FungiDB:MCYG_00484"/>
<dbReference type="RefSeq" id="XP_002850380.1">
    <property type="nucleotide sequence ID" value="XM_002850334.1"/>
</dbReference>
<feature type="chain" id="PRO_5002951540" evidence="1">
    <location>
        <begin position="18"/>
        <end position="324"/>
    </location>
</feature>
<evidence type="ECO:0000313" key="2">
    <source>
        <dbReference type="EMBL" id="EEQ27596.1"/>
    </source>
</evidence>